<evidence type="ECO:0000313" key="2">
    <source>
        <dbReference type="Proteomes" id="UP000613580"/>
    </source>
</evidence>
<accession>A0A8H6SBN5</accession>
<reference evidence="1" key="1">
    <citation type="submission" date="2020-05" db="EMBL/GenBank/DDBJ databases">
        <title>Mycena genomes resolve the evolution of fungal bioluminescence.</title>
        <authorList>
            <person name="Tsai I.J."/>
        </authorList>
    </citation>
    <scope>NUCLEOTIDE SEQUENCE</scope>
    <source>
        <strain evidence="1">110903Hualien_Pintung</strain>
    </source>
</reference>
<proteinExistence type="predicted"/>
<protein>
    <submittedName>
        <fullName evidence="1">Uncharacterized protein</fullName>
    </submittedName>
</protein>
<organism evidence="1 2">
    <name type="scientific">Mycena chlorophos</name>
    <name type="common">Agaric fungus</name>
    <name type="synonym">Agaricus chlorophos</name>
    <dbReference type="NCBI Taxonomy" id="658473"/>
    <lineage>
        <taxon>Eukaryota</taxon>
        <taxon>Fungi</taxon>
        <taxon>Dikarya</taxon>
        <taxon>Basidiomycota</taxon>
        <taxon>Agaricomycotina</taxon>
        <taxon>Agaricomycetes</taxon>
        <taxon>Agaricomycetidae</taxon>
        <taxon>Agaricales</taxon>
        <taxon>Marasmiineae</taxon>
        <taxon>Mycenaceae</taxon>
        <taxon>Mycena</taxon>
    </lineage>
</organism>
<dbReference type="AlphaFoldDB" id="A0A8H6SBN5"/>
<comment type="caution">
    <text evidence="1">The sequence shown here is derived from an EMBL/GenBank/DDBJ whole genome shotgun (WGS) entry which is preliminary data.</text>
</comment>
<keyword evidence="2" id="KW-1185">Reference proteome</keyword>
<dbReference type="Proteomes" id="UP000613580">
    <property type="component" value="Unassembled WGS sequence"/>
</dbReference>
<dbReference type="OrthoDB" id="3130435at2759"/>
<dbReference type="EMBL" id="JACAZE010000016">
    <property type="protein sequence ID" value="KAF7296458.1"/>
    <property type="molecule type" value="Genomic_DNA"/>
</dbReference>
<gene>
    <name evidence="1" type="ORF">HMN09_01052300</name>
</gene>
<name>A0A8H6SBN5_MYCCL</name>
<sequence length="316" mass="36006">MRTRLIFCTSSRPHTPYLKIDRDPCPHGGPLPTTTLCSPTYLSMGDDHMEFTWPSNVYLQALSRFDLNNLEHLVVNAPWLTFPPFPEEYPTHVFSSKLPRLRTLFAPLKWFLHSCAAVACSQASLYRGIPYTERALRLVNDLQRFCPLLTTLAFTLVLWDKSVVWDNSVVRSISERLPHLEALEILYHQYDPACTSPRKPSPHSASDLSKFSNLHTLHIHPFPQVAFEGFFLPPPRQTPASGYGDAFASTPCARRVAVEALAGSSRALKRVRLAYDHDASQTWVRVDGEWKLIEERHMDIEWSSASILSEDLRYVT</sequence>
<evidence type="ECO:0000313" key="1">
    <source>
        <dbReference type="EMBL" id="KAF7296458.1"/>
    </source>
</evidence>